<evidence type="ECO:0000313" key="3">
    <source>
        <dbReference type="Proteomes" id="UP001183777"/>
    </source>
</evidence>
<dbReference type="RefSeq" id="WP_311660803.1">
    <property type="nucleotide sequence ID" value="NZ_JAVREX010000016.1"/>
</dbReference>
<reference evidence="3" key="1">
    <citation type="submission" date="2023-07" db="EMBL/GenBank/DDBJ databases">
        <title>30 novel species of actinomycetes from the DSMZ collection.</title>
        <authorList>
            <person name="Nouioui I."/>
        </authorList>
    </citation>
    <scope>NUCLEOTIDE SEQUENCE [LARGE SCALE GENOMIC DNA]</scope>
    <source>
        <strain evidence="3">DSM 41770</strain>
    </source>
</reference>
<accession>A0ABU2RS01</accession>
<organism evidence="2 3">
    <name type="scientific">Streptomyces salyersiae</name>
    <dbReference type="NCBI Taxonomy" id="3075530"/>
    <lineage>
        <taxon>Bacteria</taxon>
        <taxon>Bacillati</taxon>
        <taxon>Actinomycetota</taxon>
        <taxon>Actinomycetes</taxon>
        <taxon>Kitasatosporales</taxon>
        <taxon>Streptomycetaceae</taxon>
        <taxon>Streptomyces</taxon>
    </lineage>
</organism>
<dbReference type="Proteomes" id="UP001183777">
    <property type="component" value="Unassembled WGS sequence"/>
</dbReference>
<dbReference type="EMBL" id="JAVREX010000016">
    <property type="protein sequence ID" value="MDT0431618.1"/>
    <property type="molecule type" value="Genomic_DNA"/>
</dbReference>
<comment type="caution">
    <text evidence="2">The sequence shown here is derived from an EMBL/GenBank/DDBJ whole genome shotgun (WGS) entry which is preliminary data.</text>
</comment>
<feature type="region of interest" description="Disordered" evidence="1">
    <location>
        <begin position="1"/>
        <end position="52"/>
    </location>
</feature>
<proteinExistence type="predicted"/>
<evidence type="ECO:0000256" key="1">
    <source>
        <dbReference type="SAM" id="MobiDB-lite"/>
    </source>
</evidence>
<keyword evidence="3" id="KW-1185">Reference proteome</keyword>
<protein>
    <submittedName>
        <fullName evidence="2">Uncharacterized protein</fullName>
    </submittedName>
</protein>
<gene>
    <name evidence="2" type="ORF">RM649_28775</name>
</gene>
<evidence type="ECO:0000313" key="2">
    <source>
        <dbReference type="EMBL" id="MDT0431618.1"/>
    </source>
</evidence>
<sequence length="102" mass="10803">MDEHTLNPTGSDAGDAHGDGYADSDVQGNEVLGNEVLGSAVSDSGANGERPMCVRRGKAADNDTAPATWVCSVEDGRRQYLCGACARPHIRAIEGRLDSDRW</sequence>
<name>A0ABU2RS01_9ACTN</name>